<evidence type="ECO:0000256" key="7">
    <source>
        <dbReference type="ARBA" id="ARBA00023288"/>
    </source>
</evidence>
<dbReference type="Pfam" id="PF05504">
    <property type="entry name" value="Spore_GerAC"/>
    <property type="match status" value="1"/>
</dbReference>
<keyword evidence="7" id="KW-0449">Lipoprotein</keyword>
<dbReference type="InterPro" id="IPR057336">
    <property type="entry name" value="GerAC_N"/>
</dbReference>
<comment type="subcellular location">
    <subcellularLocation>
        <location evidence="1">Membrane</location>
        <topology evidence="1">Lipid-anchor</topology>
    </subcellularLocation>
</comment>
<feature type="domain" description="Spore germination GerAC-like C-terminal" evidence="8">
    <location>
        <begin position="220"/>
        <end position="381"/>
    </location>
</feature>
<dbReference type="Gene3D" id="3.30.300.210">
    <property type="entry name" value="Nutrient germinant receptor protein C, domain 3"/>
    <property type="match status" value="1"/>
</dbReference>
<evidence type="ECO:0000256" key="2">
    <source>
        <dbReference type="ARBA" id="ARBA00007886"/>
    </source>
</evidence>
<gene>
    <name evidence="10" type="ORF">SY83_19410</name>
</gene>
<evidence type="ECO:0000259" key="9">
    <source>
        <dbReference type="Pfam" id="PF25198"/>
    </source>
</evidence>
<dbReference type="PANTHER" id="PTHR35789:SF1">
    <property type="entry name" value="SPORE GERMINATION PROTEIN B3"/>
    <property type="match status" value="1"/>
</dbReference>
<dbReference type="KEGG" id="pswu:SY83_19410"/>
<evidence type="ECO:0000313" key="10">
    <source>
        <dbReference type="EMBL" id="ANE49048.1"/>
    </source>
</evidence>
<evidence type="ECO:0000256" key="3">
    <source>
        <dbReference type="ARBA" id="ARBA00022544"/>
    </source>
</evidence>
<dbReference type="PANTHER" id="PTHR35789">
    <property type="entry name" value="SPORE GERMINATION PROTEIN B3"/>
    <property type="match status" value="1"/>
</dbReference>
<dbReference type="Gene3D" id="6.20.190.10">
    <property type="entry name" value="Nutrient germinant receptor protein C, domain 1"/>
    <property type="match status" value="1"/>
</dbReference>
<name>A0A172TPS8_9BACL</name>
<evidence type="ECO:0000256" key="1">
    <source>
        <dbReference type="ARBA" id="ARBA00004635"/>
    </source>
</evidence>
<evidence type="ECO:0000256" key="5">
    <source>
        <dbReference type="ARBA" id="ARBA00023136"/>
    </source>
</evidence>
<keyword evidence="3" id="KW-0309">Germination</keyword>
<dbReference type="NCBIfam" id="TIGR02887">
    <property type="entry name" value="spore_ger_x_C"/>
    <property type="match status" value="1"/>
</dbReference>
<dbReference type="EMBL" id="CP011388">
    <property type="protein sequence ID" value="ANE49048.1"/>
    <property type="molecule type" value="Genomic_DNA"/>
</dbReference>
<keyword evidence="11" id="KW-1185">Reference proteome</keyword>
<dbReference type="AlphaFoldDB" id="A0A172TPS8"/>
<keyword evidence="6" id="KW-0564">Palmitate</keyword>
<feature type="domain" description="Spore germination protein N-terminal" evidence="9">
    <location>
        <begin position="17"/>
        <end position="191"/>
    </location>
</feature>
<comment type="similarity">
    <text evidence="2">Belongs to the GerABKC lipoprotein family.</text>
</comment>
<dbReference type="InterPro" id="IPR038501">
    <property type="entry name" value="Spore_GerAC_C_sf"/>
</dbReference>
<evidence type="ECO:0000313" key="11">
    <source>
        <dbReference type="Proteomes" id="UP000076927"/>
    </source>
</evidence>
<dbReference type="InterPro" id="IPR046953">
    <property type="entry name" value="Spore_GerAC-like_C"/>
</dbReference>
<dbReference type="Proteomes" id="UP000076927">
    <property type="component" value="Chromosome"/>
</dbReference>
<proteinExistence type="inferred from homology"/>
<organism evidence="10 11">
    <name type="scientific">Paenibacillus swuensis</name>
    <dbReference type="NCBI Taxonomy" id="1178515"/>
    <lineage>
        <taxon>Bacteria</taxon>
        <taxon>Bacillati</taxon>
        <taxon>Bacillota</taxon>
        <taxon>Bacilli</taxon>
        <taxon>Bacillales</taxon>
        <taxon>Paenibacillaceae</taxon>
        <taxon>Paenibacillus</taxon>
    </lineage>
</organism>
<dbReference type="STRING" id="1178515.SY83_19410"/>
<sequence length="392" mass="43590">MVLSVLLLTGLLTGCWNRRELNELAITVGLGLDVDDEGNYVVSAQVVNPSSIANRSGSGSGSAVVTYVSKASTVYEAVRKITKQSPRKIYVAHLRILIIGEKLARQGVAPVLDLLARDYEVRNDFYVTVAKDATAQDVLSVFTPLEVIPAEKIFSTLTTAEKAFAPSIGIYLDELLTSIMSKSKSPVLTGIIINGNMEEGKQPGNISSIDPPTRLEIGNLALFKKDRLITWFNEKESKGYNYITNNVENTVGHIPCPDGGLLNLELIHVNTKFKAEMRRKEPLILIKSRVEANIGEVMCKVDISDPKVIDELETSAKKTLIDIMGASIKKAQKYKADIYGFGEAVHRRYPQEWKAMEKDWPERFADIKVEYKIDYAIRRTGTLNRRIIVEGE</sequence>
<keyword evidence="4" id="KW-0732">Signal</keyword>
<evidence type="ECO:0000256" key="4">
    <source>
        <dbReference type="ARBA" id="ARBA00022729"/>
    </source>
</evidence>
<dbReference type="GO" id="GO:0009847">
    <property type="term" value="P:spore germination"/>
    <property type="evidence" value="ECO:0007669"/>
    <property type="project" value="InterPro"/>
</dbReference>
<reference evidence="10 11" key="1">
    <citation type="submission" date="2015-01" db="EMBL/GenBank/DDBJ databases">
        <title>Paenibacillus swuensis/DY6/whole genome sequencing.</title>
        <authorList>
            <person name="Kim M.K."/>
            <person name="Srinivasan S."/>
            <person name="Lee J.-J."/>
        </authorList>
    </citation>
    <scope>NUCLEOTIDE SEQUENCE [LARGE SCALE GENOMIC DNA]</scope>
    <source>
        <strain evidence="10 11">DY6</strain>
    </source>
</reference>
<keyword evidence="5" id="KW-0472">Membrane</keyword>
<evidence type="ECO:0000259" key="8">
    <source>
        <dbReference type="Pfam" id="PF05504"/>
    </source>
</evidence>
<dbReference type="Pfam" id="PF25198">
    <property type="entry name" value="Spore_GerAC_N"/>
    <property type="match status" value="1"/>
</dbReference>
<protein>
    <submittedName>
        <fullName evidence="10">Uncharacterized protein</fullName>
    </submittedName>
</protein>
<dbReference type="GO" id="GO:0016020">
    <property type="term" value="C:membrane"/>
    <property type="evidence" value="ECO:0007669"/>
    <property type="project" value="UniProtKB-SubCell"/>
</dbReference>
<dbReference type="PATRIC" id="fig|1178515.4.peg.3924"/>
<dbReference type="InterPro" id="IPR008844">
    <property type="entry name" value="Spore_GerAC-like"/>
</dbReference>
<accession>A0A172TPS8</accession>
<evidence type="ECO:0000256" key="6">
    <source>
        <dbReference type="ARBA" id="ARBA00023139"/>
    </source>
</evidence>